<dbReference type="InterPro" id="IPR036259">
    <property type="entry name" value="MFS_trans_sf"/>
</dbReference>
<keyword evidence="2" id="KW-0472">Membrane</keyword>
<organism evidence="3 4">
    <name type="scientific">Desulfosporosinus lacus DSM 15449</name>
    <dbReference type="NCBI Taxonomy" id="1121420"/>
    <lineage>
        <taxon>Bacteria</taxon>
        <taxon>Bacillati</taxon>
        <taxon>Bacillota</taxon>
        <taxon>Clostridia</taxon>
        <taxon>Eubacteriales</taxon>
        <taxon>Desulfitobacteriaceae</taxon>
        <taxon>Desulfosporosinus</taxon>
    </lineage>
</organism>
<comment type="subcellular location">
    <subcellularLocation>
        <location evidence="1">Cell membrane</location>
        <topology evidence="1">Multi-pass membrane protein</topology>
    </subcellularLocation>
</comment>
<evidence type="ECO:0000256" key="1">
    <source>
        <dbReference type="ARBA" id="ARBA00004651"/>
    </source>
</evidence>
<feature type="transmembrane region" description="Helical" evidence="2">
    <location>
        <begin position="54"/>
        <end position="70"/>
    </location>
</feature>
<dbReference type="SUPFAM" id="SSF103473">
    <property type="entry name" value="MFS general substrate transporter"/>
    <property type="match status" value="1"/>
</dbReference>
<dbReference type="RefSeq" id="WP_242947531.1">
    <property type="nucleotide sequence ID" value="NZ_FQXJ01000007.1"/>
</dbReference>
<dbReference type="STRING" id="1121420.SAMN02746098_02440"/>
<evidence type="ECO:0000256" key="2">
    <source>
        <dbReference type="SAM" id="Phobius"/>
    </source>
</evidence>
<evidence type="ECO:0000313" key="4">
    <source>
        <dbReference type="Proteomes" id="UP000183954"/>
    </source>
</evidence>
<feature type="transmembrane region" description="Helical" evidence="2">
    <location>
        <begin position="77"/>
        <end position="93"/>
    </location>
</feature>
<keyword evidence="4" id="KW-1185">Reference proteome</keyword>
<evidence type="ECO:0000313" key="3">
    <source>
        <dbReference type="EMBL" id="SHI09701.1"/>
    </source>
</evidence>
<proteinExistence type="predicted"/>
<feature type="transmembrane region" description="Helical" evidence="2">
    <location>
        <begin position="267"/>
        <end position="286"/>
    </location>
</feature>
<protein>
    <recommendedName>
        <fullName evidence="5">Major Facilitator Superfamily protein</fullName>
    </recommendedName>
</protein>
<accession>A0A1M5YC99</accession>
<dbReference type="GO" id="GO:0005886">
    <property type="term" value="C:plasma membrane"/>
    <property type="evidence" value="ECO:0007669"/>
    <property type="project" value="UniProtKB-SubCell"/>
</dbReference>
<feature type="transmembrane region" description="Helical" evidence="2">
    <location>
        <begin position="99"/>
        <end position="116"/>
    </location>
</feature>
<evidence type="ECO:0008006" key="5">
    <source>
        <dbReference type="Google" id="ProtNLM"/>
    </source>
</evidence>
<feature type="transmembrane region" description="Helical" evidence="2">
    <location>
        <begin position="137"/>
        <end position="159"/>
    </location>
</feature>
<dbReference type="InterPro" id="IPR011701">
    <property type="entry name" value="MFS"/>
</dbReference>
<reference evidence="4" key="1">
    <citation type="submission" date="2016-11" db="EMBL/GenBank/DDBJ databases">
        <authorList>
            <person name="Varghese N."/>
            <person name="Submissions S."/>
        </authorList>
    </citation>
    <scope>NUCLEOTIDE SEQUENCE [LARGE SCALE GENOMIC DNA]</scope>
    <source>
        <strain evidence="4">DSM 15449</strain>
    </source>
</reference>
<dbReference type="Gene3D" id="1.20.1250.20">
    <property type="entry name" value="MFS general substrate transporter like domains"/>
    <property type="match status" value="2"/>
</dbReference>
<dbReference type="Pfam" id="PF07690">
    <property type="entry name" value="MFS_1"/>
    <property type="match status" value="1"/>
</dbReference>
<feature type="transmembrane region" description="Helical" evidence="2">
    <location>
        <begin position="165"/>
        <end position="183"/>
    </location>
</feature>
<feature type="transmembrane region" description="Helical" evidence="2">
    <location>
        <begin position="204"/>
        <end position="228"/>
    </location>
</feature>
<feature type="transmembrane region" description="Helical" evidence="2">
    <location>
        <begin position="234"/>
        <end position="255"/>
    </location>
</feature>
<gene>
    <name evidence="3" type="ORF">SAMN02746098_02440</name>
</gene>
<keyword evidence="2" id="KW-1133">Transmembrane helix</keyword>
<dbReference type="GO" id="GO:0022857">
    <property type="term" value="F:transmembrane transporter activity"/>
    <property type="evidence" value="ECO:0007669"/>
    <property type="project" value="InterPro"/>
</dbReference>
<dbReference type="AlphaFoldDB" id="A0A1M5YC99"/>
<sequence>MLGIGKRDFVLFLLASAVIGITQSIDTSFFNNFLNDNYQLTISQRTFLEIPREFPGFAVVFVTGLLFAFGDVRTAAVANLLGGLGALGLAFWSPEYLPMIGWLTLYSMGQHLFMPMSNSIGMNLATDGQMGRRLGQINSVNTAVFLATSLATAFLFRFMKIDYHLALSISAGAFFLSAILILLMKPHSGKRVGKRFVLRKEYKVFYGLSILYGARKQIFITFGPWVLIKVFDQGVATFAVLSFLIAGLGIVFKPFIGYLIDSVGERFVLAGEAVSLIFICLGYAFTQGIFENLGMDKIALYTICGLFVLDQMLASVSMARATYVKKIALSPEDVSPTLSMGISIDHIVSMFVPFLGGFIWTIFGYEYVFVIGAAIAALNLFLTTKMQPFYKLPDNESAI</sequence>
<dbReference type="EMBL" id="FQXJ01000007">
    <property type="protein sequence ID" value="SHI09701.1"/>
    <property type="molecule type" value="Genomic_DNA"/>
</dbReference>
<name>A0A1M5YC99_9FIRM</name>
<keyword evidence="2" id="KW-0812">Transmembrane</keyword>
<dbReference type="Proteomes" id="UP000183954">
    <property type="component" value="Unassembled WGS sequence"/>
</dbReference>
<feature type="transmembrane region" description="Helical" evidence="2">
    <location>
        <begin position="362"/>
        <end position="382"/>
    </location>
</feature>